<dbReference type="PROSITE" id="PS51197">
    <property type="entry name" value="HTH_RRF2_2"/>
    <property type="match status" value="1"/>
</dbReference>
<dbReference type="RefSeq" id="WP_044823369.1">
    <property type="nucleotide sequence ID" value="NZ_CP009687.1"/>
</dbReference>
<dbReference type="SUPFAM" id="SSF46785">
    <property type="entry name" value="Winged helix' DNA-binding domain"/>
    <property type="match status" value="1"/>
</dbReference>
<dbReference type="InterPro" id="IPR036390">
    <property type="entry name" value="WH_DNA-bd_sf"/>
</dbReference>
<dbReference type="InterPro" id="IPR036388">
    <property type="entry name" value="WH-like_DNA-bd_sf"/>
</dbReference>
<dbReference type="KEGG" id="cace:CACET_c09940"/>
<dbReference type="Gene3D" id="1.10.10.10">
    <property type="entry name" value="Winged helix-like DNA-binding domain superfamily/Winged helix DNA-binding domain"/>
    <property type="match status" value="1"/>
</dbReference>
<gene>
    <name evidence="1" type="ORF">CACET_c09940</name>
</gene>
<dbReference type="PANTHER" id="PTHR33221:SF9">
    <property type="entry name" value="RRF2 FAMILY PROTEIN"/>
    <property type="match status" value="1"/>
</dbReference>
<proteinExistence type="predicted"/>
<evidence type="ECO:0000313" key="2">
    <source>
        <dbReference type="Proteomes" id="UP000035704"/>
    </source>
</evidence>
<dbReference type="Proteomes" id="UP000035704">
    <property type="component" value="Chromosome"/>
</dbReference>
<dbReference type="GO" id="GO:0003700">
    <property type="term" value="F:DNA-binding transcription factor activity"/>
    <property type="evidence" value="ECO:0007669"/>
    <property type="project" value="TreeGrafter"/>
</dbReference>
<dbReference type="PATRIC" id="fig|84022.5.peg.2336"/>
<accession>A0A0D8IDA1</accession>
<dbReference type="NCBIfam" id="TIGR00738">
    <property type="entry name" value="rrf2_super"/>
    <property type="match status" value="1"/>
</dbReference>
<sequence>MSTIIRISEMLSIALHSMVVIAHKNQELLNVKEIAKIIGSSESHLSKVLQRLVKANYIRSVRGPKGGFSLLKSPEEITFLDIYEAIEGPFTINQCPTNCQICSFKSCIFGGLPQKLSEEFIEYLKGQKLSDALAALD</sequence>
<keyword evidence="2" id="KW-1185">Reference proteome</keyword>
<dbReference type="STRING" id="84022.CACET_c09940"/>
<dbReference type="Pfam" id="PF02082">
    <property type="entry name" value="Rrf2"/>
    <property type="match status" value="1"/>
</dbReference>
<evidence type="ECO:0000313" key="1">
    <source>
        <dbReference type="EMBL" id="AKL94497.1"/>
    </source>
</evidence>
<protein>
    <submittedName>
        <fullName evidence="1">Transcriptional regulator BadM/Rrf2 family</fullName>
    </submittedName>
</protein>
<organism evidence="1 2">
    <name type="scientific">Clostridium aceticum</name>
    <dbReference type="NCBI Taxonomy" id="84022"/>
    <lineage>
        <taxon>Bacteria</taxon>
        <taxon>Bacillati</taxon>
        <taxon>Bacillota</taxon>
        <taxon>Clostridia</taxon>
        <taxon>Eubacteriales</taxon>
        <taxon>Clostridiaceae</taxon>
        <taxon>Clostridium</taxon>
    </lineage>
</organism>
<reference evidence="1 2" key="1">
    <citation type="submission" date="2014-10" db="EMBL/GenBank/DDBJ databases">
        <title>Genome sequence of Clostridium aceticum DSM 1496.</title>
        <authorList>
            <person name="Poehlein A."/>
            <person name="Schiel-Bengelsdorf B."/>
            <person name="Gottschalk G."/>
            <person name="Duerre P."/>
            <person name="Daniel R."/>
        </authorList>
    </citation>
    <scope>NUCLEOTIDE SEQUENCE [LARGE SCALE GENOMIC DNA]</scope>
    <source>
        <strain evidence="1 2">DSM 1496</strain>
    </source>
</reference>
<dbReference type="EMBL" id="CP009687">
    <property type="protein sequence ID" value="AKL94497.1"/>
    <property type="molecule type" value="Genomic_DNA"/>
</dbReference>
<name>A0A0D8IDA1_9CLOT</name>
<dbReference type="PANTHER" id="PTHR33221">
    <property type="entry name" value="WINGED HELIX-TURN-HELIX TRANSCRIPTIONAL REGULATOR, RRF2 FAMILY"/>
    <property type="match status" value="1"/>
</dbReference>
<dbReference type="InterPro" id="IPR000944">
    <property type="entry name" value="Tscrpt_reg_Rrf2"/>
</dbReference>
<dbReference type="GO" id="GO:0005829">
    <property type="term" value="C:cytosol"/>
    <property type="evidence" value="ECO:0007669"/>
    <property type="project" value="TreeGrafter"/>
</dbReference>
<dbReference type="AlphaFoldDB" id="A0A0D8IDA1"/>